<evidence type="ECO:0000313" key="2">
    <source>
        <dbReference type="Proteomes" id="UP000887116"/>
    </source>
</evidence>
<dbReference type="AlphaFoldDB" id="A0A8X6KJK0"/>
<proteinExistence type="predicted"/>
<organism evidence="1 2">
    <name type="scientific">Trichonephila clavata</name>
    <name type="common">Joro spider</name>
    <name type="synonym">Nephila clavata</name>
    <dbReference type="NCBI Taxonomy" id="2740835"/>
    <lineage>
        <taxon>Eukaryota</taxon>
        <taxon>Metazoa</taxon>
        <taxon>Ecdysozoa</taxon>
        <taxon>Arthropoda</taxon>
        <taxon>Chelicerata</taxon>
        <taxon>Arachnida</taxon>
        <taxon>Araneae</taxon>
        <taxon>Araneomorphae</taxon>
        <taxon>Entelegynae</taxon>
        <taxon>Araneoidea</taxon>
        <taxon>Nephilidae</taxon>
        <taxon>Trichonephila</taxon>
    </lineage>
</organism>
<dbReference type="EMBL" id="BMAO01031847">
    <property type="protein sequence ID" value="GFQ78035.1"/>
    <property type="molecule type" value="Genomic_DNA"/>
</dbReference>
<protein>
    <recommendedName>
        <fullName evidence="3">Peptidase aspartic putative domain-containing protein</fullName>
    </recommendedName>
</protein>
<reference evidence="1" key="1">
    <citation type="submission" date="2020-07" db="EMBL/GenBank/DDBJ databases">
        <title>Multicomponent nature underlies the extraordinary mechanical properties of spider dragline silk.</title>
        <authorList>
            <person name="Kono N."/>
            <person name="Nakamura H."/>
            <person name="Mori M."/>
            <person name="Yoshida Y."/>
            <person name="Ohtoshi R."/>
            <person name="Malay A.D."/>
            <person name="Moran D.A.P."/>
            <person name="Tomita M."/>
            <person name="Numata K."/>
            <person name="Arakawa K."/>
        </authorList>
    </citation>
    <scope>NUCLEOTIDE SEQUENCE</scope>
</reference>
<gene>
    <name evidence="1" type="ORF">TNCT_102391</name>
</gene>
<dbReference type="Proteomes" id="UP000887116">
    <property type="component" value="Unassembled WGS sequence"/>
</dbReference>
<name>A0A8X6KJK0_TRICU</name>
<comment type="caution">
    <text evidence="1">The sequence shown here is derived from an EMBL/GenBank/DDBJ whole genome shotgun (WGS) entry which is preliminary data.</text>
</comment>
<sequence length="162" mass="18421">MTPCETFQSLKHNSLFRPKTKIKTPLQNNKTEIPEVDNVKKPETETLVKDKVMSSVLNPQYSPKNSATLLQTAEVQVINGCKRMIATLLFDSGYQKSFIRNDLKNALNLKPISKKRCVNLYLFQSKASRENIRGCKSNFKEQISPLSIHKHRGSSDRRNNGA</sequence>
<accession>A0A8X6KJK0</accession>
<dbReference type="OrthoDB" id="6436045at2759"/>
<keyword evidence="2" id="KW-1185">Reference proteome</keyword>
<evidence type="ECO:0008006" key="3">
    <source>
        <dbReference type="Google" id="ProtNLM"/>
    </source>
</evidence>
<evidence type="ECO:0000313" key="1">
    <source>
        <dbReference type="EMBL" id="GFQ78035.1"/>
    </source>
</evidence>